<organism evidence="1 2">
    <name type="scientific">Ensete ventricosum</name>
    <name type="common">Abyssinian banana</name>
    <name type="synonym">Musa ensete</name>
    <dbReference type="NCBI Taxonomy" id="4639"/>
    <lineage>
        <taxon>Eukaryota</taxon>
        <taxon>Viridiplantae</taxon>
        <taxon>Streptophyta</taxon>
        <taxon>Embryophyta</taxon>
        <taxon>Tracheophyta</taxon>
        <taxon>Spermatophyta</taxon>
        <taxon>Magnoliopsida</taxon>
        <taxon>Liliopsida</taxon>
        <taxon>Zingiberales</taxon>
        <taxon>Musaceae</taxon>
        <taxon>Ensete</taxon>
    </lineage>
</organism>
<comment type="caution">
    <text evidence="1">The sequence shown here is derived from an EMBL/GenBank/DDBJ whole genome shotgun (WGS) entry which is preliminary data.</text>
</comment>
<evidence type="ECO:0000313" key="2">
    <source>
        <dbReference type="Proteomes" id="UP000287651"/>
    </source>
</evidence>
<proteinExistence type="predicted"/>
<evidence type="ECO:0000313" key="1">
    <source>
        <dbReference type="EMBL" id="RRT38109.1"/>
    </source>
</evidence>
<gene>
    <name evidence="1" type="ORF">B296_00056109</name>
</gene>
<protein>
    <submittedName>
        <fullName evidence="1">Uncharacterized protein</fullName>
    </submittedName>
</protein>
<dbReference type="Proteomes" id="UP000287651">
    <property type="component" value="Unassembled WGS sequence"/>
</dbReference>
<dbReference type="EMBL" id="AMZH03021531">
    <property type="protein sequence ID" value="RRT38109.1"/>
    <property type="molecule type" value="Genomic_DNA"/>
</dbReference>
<dbReference type="AlphaFoldDB" id="A0A426XF54"/>
<accession>A0A426XF54</accession>
<sequence length="110" mass="12351">MEDSTMGGDFHGAAIKNSDHDYNRACVRHLPIAKTPPMVHPHGLTLCRYFHRLLCVILLFAKANSKWELSDTVSRRAVFVNPLPTTSVSLVRSAQLFPRETLSDFSTVIQ</sequence>
<name>A0A426XF54_ENSVE</name>
<reference evidence="1 2" key="1">
    <citation type="journal article" date="2014" name="Agronomy (Basel)">
        <title>A Draft Genome Sequence for Ensete ventricosum, the Drought-Tolerant Tree Against Hunger.</title>
        <authorList>
            <person name="Harrison J."/>
            <person name="Moore K.A."/>
            <person name="Paszkiewicz K."/>
            <person name="Jones T."/>
            <person name="Grant M."/>
            <person name="Ambacheew D."/>
            <person name="Muzemil S."/>
            <person name="Studholme D.J."/>
        </authorList>
    </citation>
    <scope>NUCLEOTIDE SEQUENCE [LARGE SCALE GENOMIC DNA]</scope>
</reference>